<accession>A0A8S5LFP8</accession>
<reference evidence="1" key="1">
    <citation type="journal article" date="2021" name="Proc. Natl. Acad. Sci. U.S.A.">
        <title>A Catalog of Tens of Thousands of Viruses from Human Metagenomes Reveals Hidden Associations with Chronic Diseases.</title>
        <authorList>
            <person name="Tisza M.J."/>
            <person name="Buck C.B."/>
        </authorList>
    </citation>
    <scope>NUCLEOTIDE SEQUENCE</scope>
    <source>
        <strain evidence="1">CtlXU33</strain>
    </source>
</reference>
<organism evidence="1">
    <name type="scientific">Siphoviridae sp. ctlXU33</name>
    <dbReference type="NCBI Taxonomy" id="2823598"/>
    <lineage>
        <taxon>Viruses</taxon>
        <taxon>Duplodnaviria</taxon>
        <taxon>Heunggongvirae</taxon>
        <taxon>Uroviricota</taxon>
        <taxon>Caudoviricetes</taxon>
    </lineage>
</organism>
<name>A0A8S5LFP8_9CAUD</name>
<sequence length="33" mass="3816">MSEEEMAFVIAAIDIKAQNDKKHADELKSKIRR</sequence>
<dbReference type="EMBL" id="BK014706">
    <property type="protein sequence ID" value="DAD68699.1"/>
    <property type="molecule type" value="Genomic_DNA"/>
</dbReference>
<protein>
    <submittedName>
        <fullName evidence="1">Uncharacterized protein</fullName>
    </submittedName>
</protein>
<proteinExistence type="predicted"/>
<evidence type="ECO:0000313" key="1">
    <source>
        <dbReference type="EMBL" id="DAD68699.1"/>
    </source>
</evidence>